<dbReference type="InterPro" id="IPR014001">
    <property type="entry name" value="Helicase_ATP-bd"/>
</dbReference>
<dbReference type="KEGG" id="dvm:DvMF_0285"/>
<dbReference type="GO" id="GO:0003678">
    <property type="term" value="F:DNA helicase activity"/>
    <property type="evidence" value="ECO:0007669"/>
    <property type="project" value="TreeGrafter"/>
</dbReference>
<dbReference type="FunFam" id="3.40.50.300:FF:000546">
    <property type="entry name" value="Transcription-repair-coupling factor"/>
    <property type="match status" value="1"/>
</dbReference>
<dbReference type="SUPFAM" id="SSF143517">
    <property type="entry name" value="TRCF domain-like"/>
    <property type="match status" value="1"/>
</dbReference>
<dbReference type="EC" id="3.6.4.-" evidence="13"/>
<dbReference type="CDD" id="cd17991">
    <property type="entry name" value="DEXHc_TRCF"/>
    <property type="match status" value="1"/>
</dbReference>
<dbReference type="GO" id="GO:0005737">
    <property type="term" value="C:cytoplasm"/>
    <property type="evidence" value="ECO:0007669"/>
    <property type="project" value="UniProtKB-SubCell"/>
</dbReference>
<dbReference type="GO" id="GO:0006355">
    <property type="term" value="P:regulation of DNA-templated transcription"/>
    <property type="evidence" value="ECO:0007669"/>
    <property type="project" value="UniProtKB-UniRule"/>
</dbReference>
<comment type="similarity">
    <text evidence="11 13">In the C-terminal section; belongs to the helicase family. RecG subfamily.</text>
</comment>
<protein>
    <recommendedName>
        <fullName evidence="12 13">Transcription-repair-coupling factor</fullName>
        <shortName evidence="13">TRCF</shortName>
        <ecNumber evidence="13">3.6.4.-</ecNumber>
    </recommendedName>
</protein>
<dbReference type="GO" id="GO:0000716">
    <property type="term" value="P:transcription-coupled nucleotide-excision repair, DNA damage recognition"/>
    <property type="evidence" value="ECO:0007669"/>
    <property type="project" value="UniProtKB-UniRule"/>
</dbReference>
<dbReference type="Pfam" id="PF03461">
    <property type="entry name" value="TRCF"/>
    <property type="match status" value="1"/>
</dbReference>
<dbReference type="PROSITE" id="PS51192">
    <property type="entry name" value="HELICASE_ATP_BIND_1"/>
    <property type="match status" value="1"/>
</dbReference>
<sequence>MNFEQLTARLAASGLAAPAPGGSHSGGTHSGGAHAVAEAQRIEVARSGMGGAARLALALMRAGRDVVMVVRDAAELAEARALTTLFSPELSGTDPAVTQARWDAQWIVFPQHPAGTRGRGAWAARMASLYALSRREHPRGIIISVDNLLPKLPPVDIFEHHELRLARGEDMSPELVLDQAIDWGFERAQMVSRPGEAARRGDILDIFPPGYEKPLRLEFFGDTLEDIRLFDATSQRSLASLEEFRLLPVAPVVGCREYREAAARRWKQLRKDGVIDGEQAAALARMAEGEVTGLLPGAWYENATWMEDWLPRDAVWLLPDRADLSTALEAARTNWEALLDRQYDEHRLRQPRPLVLRDADEAQAAWRGRSVAHFERLVMGVERTGVDLPERRLHAFRDLFAATPSVPVDEDRPWQRLVTALRQWTSERRQVVLSFASDRSRRKFLKLAEQDGVRPNLRYSPADRGLYALVAPFRAGIDLAWDNVLVIGEDVLQPKADRQPRVPTGAFLGLDKYDDLSPGDLLVHRDYGVGRFGGLHRMDLGGVANDFLLLEYAGEDRLYLPVDRLSLIQRFKGGDDSVPSLDKLGGSGWRACKDKARKAIEKIAADLVQMYAYRKVAKGYRYGPLGELYREFEASFGFEETPDQARAIQDVLDDMEKPEPMDRLVCGDVGFGKTEVALRAAFRAAAEGRQVALLCPTTVLAEQHYQTFRSRLAGFPVNVGMLSRFVSRQKQKEVLQAAARGQIDILIGTHRLLSDDVQLPNLGLLVLDEEQRFGVRHKEKLKKFRKNVDALTLTATPIPRTLQLSMSGIRELSVIETAPPERKPVATALIERDQNALRQILEREIAREGQVFWVHNRVQGLERVAEFVRGLVPTARVGMAHGQMGERELEDTMHKFWHGELDVLVCTAIVESGLDFPRANTLIVDQAQMFGLGQLYQLRGRVGRSDRQAYAVFVVSDAERLPEQARQRMRIILELDYLGAGFQVAMEDLRLRGAGNILGEVQSGHMTRLGLDLYLEMLEEEVARLKGAPPRESVEPELNIGLAAHIPETYIGDARERLKFYKALSSAPDAATLQDVEMELRDRFGPCPPELRNFLAVLVLKRFLATLQVVRADIHPERLRLVWDERQTVIAPERLVAWVAARQGKARLVPPSTLEVRMEAVPGSAAEAEGDLGARLDAIRTELAGLAAVPGPVSGVQ</sequence>
<dbReference type="SMART" id="SM01058">
    <property type="entry name" value="CarD_TRCF"/>
    <property type="match status" value="1"/>
</dbReference>
<reference evidence="17" key="1">
    <citation type="submission" date="2008-10" db="EMBL/GenBank/DDBJ databases">
        <title>Complete sequence of Desulfovibrio vulgaris str. 'Miyazaki F'.</title>
        <authorList>
            <person name="Lucas S."/>
            <person name="Copeland A."/>
            <person name="Lapidus A."/>
            <person name="Glavina del Rio T."/>
            <person name="Dalin E."/>
            <person name="Tice H."/>
            <person name="Bruce D."/>
            <person name="Goodwin L."/>
            <person name="Pitluck S."/>
            <person name="Sims D."/>
            <person name="Brettin T."/>
            <person name="Detter J.C."/>
            <person name="Han C."/>
            <person name="Larimer F."/>
            <person name="Land M."/>
            <person name="Hauser L."/>
            <person name="Kyrpides N."/>
            <person name="Mikhailova N."/>
            <person name="Hazen T.C."/>
            <person name="Richardson P."/>
        </authorList>
    </citation>
    <scope>NUCLEOTIDE SEQUENCE</scope>
    <source>
        <strain evidence="17">Miyazaki F</strain>
    </source>
</reference>
<comment type="function">
    <text evidence="13">Couples transcription and DNA repair by recognizing RNA polymerase (RNAP) stalled at DNA lesions. Mediates ATP-dependent release of RNAP and its truncated transcript from the DNA, and recruitment of nucleotide excision repair machinery to the damaged site.</text>
</comment>
<dbReference type="InterPro" id="IPR037235">
    <property type="entry name" value="TRCF-like_C_D7"/>
</dbReference>
<dbReference type="EMBL" id="CP001197">
    <property type="protein sequence ID" value="ACL07242.1"/>
    <property type="molecule type" value="Genomic_DNA"/>
</dbReference>
<dbReference type="SUPFAM" id="SSF52540">
    <property type="entry name" value="P-loop containing nucleoside triphosphate hydrolases"/>
    <property type="match status" value="3"/>
</dbReference>
<dbReference type="NCBIfam" id="TIGR00580">
    <property type="entry name" value="mfd"/>
    <property type="match status" value="1"/>
</dbReference>
<keyword evidence="5 13" id="KW-0378">Hydrolase</keyword>
<evidence type="ECO:0000256" key="5">
    <source>
        <dbReference type="ARBA" id="ARBA00022801"/>
    </source>
</evidence>
<dbReference type="STRING" id="883.DvMF_0285"/>
<feature type="domain" description="Helicase ATP-binding" evidence="15">
    <location>
        <begin position="654"/>
        <end position="815"/>
    </location>
</feature>
<evidence type="ECO:0000256" key="12">
    <source>
        <dbReference type="ARBA" id="ARBA00070128"/>
    </source>
</evidence>
<dbReference type="SMART" id="SM00487">
    <property type="entry name" value="DEXDc"/>
    <property type="match status" value="1"/>
</dbReference>
<dbReference type="Gene3D" id="3.40.50.11180">
    <property type="match status" value="1"/>
</dbReference>
<dbReference type="HOGENOM" id="CLU_005122_1_3_7"/>
<keyword evidence="8 13" id="KW-0238">DNA-binding</keyword>
<organism evidence="17">
    <name type="scientific">Nitratidesulfovibrio vulgaris (strain DSM 19637 / Miyazaki F)</name>
    <name type="common">Desulfovibrio vulgaris</name>
    <dbReference type="NCBI Taxonomy" id="883"/>
    <lineage>
        <taxon>Bacteria</taxon>
        <taxon>Pseudomonadati</taxon>
        <taxon>Thermodesulfobacteriota</taxon>
        <taxon>Desulfovibrionia</taxon>
        <taxon>Desulfovibrionales</taxon>
        <taxon>Desulfovibrionaceae</taxon>
        <taxon>Nitratidesulfovibrio</taxon>
    </lineage>
</organism>
<evidence type="ECO:0000256" key="13">
    <source>
        <dbReference type="HAMAP-Rule" id="MF_00969"/>
    </source>
</evidence>
<keyword evidence="9 13" id="KW-0234">DNA repair</keyword>
<dbReference type="Pfam" id="PF00270">
    <property type="entry name" value="DEAD"/>
    <property type="match status" value="1"/>
</dbReference>
<keyword evidence="6" id="KW-0347">Helicase</keyword>
<evidence type="ECO:0000256" key="9">
    <source>
        <dbReference type="ARBA" id="ARBA00023204"/>
    </source>
</evidence>
<dbReference type="PANTHER" id="PTHR47964:SF1">
    <property type="entry name" value="ATP-DEPENDENT DNA HELICASE HOMOLOG RECG, CHLOROPLASTIC"/>
    <property type="match status" value="1"/>
</dbReference>
<accession>B8DPF5</accession>
<dbReference type="PROSITE" id="PS51194">
    <property type="entry name" value="HELICASE_CTER"/>
    <property type="match status" value="1"/>
</dbReference>
<dbReference type="Gene3D" id="3.30.2060.10">
    <property type="entry name" value="Penicillin-binding protein 1b domain"/>
    <property type="match status" value="1"/>
</dbReference>
<dbReference type="InterPro" id="IPR001650">
    <property type="entry name" value="Helicase_C-like"/>
</dbReference>
<dbReference type="GO" id="GO:0005524">
    <property type="term" value="F:ATP binding"/>
    <property type="evidence" value="ECO:0007669"/>
    <property type="project" value="UniProtKB-UniRule"/>
</dbReference>
<evidence type="ECO:0000256" key="6">
    <source>
        <dbReference type="ARBA" id="ARBA00022806"/>
    </source>
</evidence>
<keyword evidence="3 13" id="KW-0547">Nucleotide-binding</keyword>
<evidence type="ECO:0000256" key="10">
    <source>
        <dbReference type="ARBA" id="ARBA00061104"/>
    </source>
</evidence>
<evidence type="ECO:0000256" key="1">
    <source>
        <dbReference type="ARBA" id="ARBA00004496"/>
    </source>
</evidence>
<dbReference type="InterPro" id="IPR005118">
    <property type="entry name" value="TRCF_C"/>
</dbReference>
<evidence type="ECO:0000313" key="17">
    <source>
        <dbReference type="EMBL" id="ACL07242.1"/>
    </source>
</evidence>
<dbReference type="GO" id="GO:0016787">
    <property type="term" value="F:hydrolase activity"/>
    <property type="evidence" value="ECO:0007669"/>
    <property type="project" value="UniProtKB-KW"/>
</dbReference>
<evidence type="ECO:0000256" key="3">
    <source>
        <dbReference type="ARBA" id="ARBA00022741"/>
    </source>
</evidence>
<dbReference type="Gene3D" id="2.40.10.170">
    <property type="match status" value="1"/>
</dbReference>
<comment type="subcellular location">
    <subcellularLocation>
        <location evidence="1 13">Cytoplasm</location>
    </subcellularLocation>
</comment>
<keyword evidence="4 13" id="KW-0227">DNA damage</keyword>
<evidence type="ECO:0000259" key="16">
    <source>
        <dbReference type="PROSITE" id="PS51194"/>
    </source>
</evidence>
<dbReference type="InterPro" id="IPR047112">
    <property type="entry name" value="RecG/Mfd"/>
</dbReference>
<evidence type="ECO:0000259" key="15">
    <source>
        <dbReference type="PROSITE" id="PS51192"/>
    </source>
</evidence>
<dbReference type="Pfam" id="PF17757">
    <property type="entry name" value="UvrB_inter"/>
    <property type="match status" value="1"/>
</dbReference>
<keyword evidence="2 13" id="KW-0963">Cytoplasm</keyword>
<dbReference type="InterPro" id="IPR041471">
    <property type="entry name" value="UvrB_inter"/>
</dbReference>
<dbReference type="Gene3D" id="3.40.50.300">
    <property type="entry name" value="P-loop containing nucleotide triphosphate hydrolases"/>
    <property type="match status" value="2"/>
</dbReference>
<evidence type="ECO:0000256" key="8">
    <source>
        <dbReference type="ARBA" id="ARBA00023125"/>
    </source>
</evidence>
<dbReference type="eggNOG" id="COG1197">
    <property type="taxonomic scope" value="Bacteria"/>
</dbReference>
<evidence type="ECO:0000256" key="14">
    <source>
        <dbReference type="SAM" id="MobiDB-lite"/>
    </source>
</evidence>
<dbReference type="PANTHER" id="PTHR47964">
    <property type="entry name" value="ATP-DEPENDENT DNA HELICASE HOMOLOG RECG, CHLOROPLASTIC"/>
    <property type="match status" value="1"/>
</dbReference>
<gene>
    <name evidence="13" type="primary">mfd</name>
    <name evidence="17" type="ordered locus">DvMF_0285</name>
</gene>
<evidence type="ECO:0000256" key="2">
    <source>
        <dbReference type="ARBA" id="ARBA00022490"/>
    </source>
</evidence>
<dbReference type="Gene3D" id="3.90.1150.50">
    <property type="entry name" value="Transcription-repair-coupling factor, D7 domain"/>
    <property type="match status" value="1"/>
</dbReference>
<dbReference type="InterPro" id="IPR027417">
    <property type="entry name" value="P-loop_NTPase"/>
</dbReference>
<dbReference type="AlphaFoldDB" id="B8DPF5"/>
<dbReference type="InterPro" id="IPR011545">
    <property type="entry name" value="DEAD/DEAH_box_helicase_dom"/>
</dbReference>
<dbReference type="InterPro" id="IPR003711">
    <property type="entry name" value="CarD-like/TRCF_RID"/>
</dbReference>
<dbReference type="InterPro" id="IPR036101">
    <property type="entry name" value="CarD-like/TRCF_RID_sf"/>
</dbReference>
<dbReference type="OrthoDB" id="9804325at2"/>
<evidence type="ECO:0000256" key="7">
    <source>
        <dbReference type="ARBA" id="ARBA00022840"/>
    </source>
</evidence>
<dbReference type="Pfam" id="PF00271">
    <property type="entry name" value="Helicase_C"/>
    <property type="match status" value="1"/>
</dbReference>
<dbReference type="SUPFAM" id="SSF141259">
    <property type="entry name" value="CarD-like"/>
    <property type="match status" value="1"/>
</dbReference>
<dbReference type="InterPro" id="IPR004576">
    <property type="entry name" value="Mfd"/>
</dbReference>
<evidence type="ECO:0000256" key="11">
    <source>
        <dbReference type="ARBA" id="ARBA00061399"/>
    </source>
</evidence>
<dbReference type="SMART" id="SM00982">
    <property type="entry name" value="TRCF"/>
    <property type="match status" value="1"/>
</dbReference>
<name>B8DPF5_NITV9</name>
<dbReference type="GO" id="GO:0003684">
    <property type="term" value="F:damaged DNA binding"/>
    <property type="evidence" value="ECO:0007669"/>
    <property type="project" value="InterPro"/>
</dbReference>
<dbReference type="SMART" id="SM00490">
    <property type="entry name" value="HELICc"/>
    <property type="match status" value="1"/>
</dbReference>
<keyword evidence="7 13" id="KW-0067">ATP-binding</keyword>
<dbReference type="HAMAP" id="MF_00969">
    <property type="entry name" value="TRCF"/>
    <property type="match status" value="1"/>
</dbReference>
<proteinExistence type="inferred from homology"/>
<dbReference type="Pfam" id="PF02559">
    <property type="entry name" value="CarD_TRCF_RID"/>
    <property type="match status" value="1"/>
</dbReference>
<feature type="region of interest" description="Disordered" evidence="14">
    <location>
        <begin position="15"/>
        <end position="34"/>
    </location>
</feature>
<feature type="domain" description="Helicase C-terminal" evidence="16">
    <location>
        <begin position="836"/>
        <end position="990"/>
    </location>
</feature>
<comment type="similarity">
    <text evidence="10 13">In the N-terminal section; belongs to the UvrB family.</text>
</comment>
<evidence type="ECO:0000256" key="4">
    <source>
        <dbReference type="ARBA" id="ARBA00022763"/>
    </source>
</evidence>